<evidence type="ECO:0008006" key="3">
    <source>
        <dbReference type="Google" id="ProtNLM"/>
    </source>
</evidence>
<dbReference type="GeneID" id="78379206"/>
<gene>
    <name evidence="1" type="ORF">GEAM_0864</name>
</gene>
<dbReference type="Proteomes" id="UP000028640">
    <property type="component" value="Unassembled WGS sequence"/>
</dbReference>
<accession>A0A085GKZ9</accession>
<protein>
    <recommendedName>
        <fullName evidence="3">Glutamate racemase</fullName>
    </recommendedName>
</protein>
<reference evidence="1 2" key="1">
    <citation type="submission" date="2014-05" db="EMBL/GenBank/DDBJ databases">
        <title>ATOL: Assembling a taxonomically balanced genome-scale reconstruction of the evolutionary history of the Enterobacteriaceae.</title>
        <authorList>
            <person name="Plunkett G.III."/>
            <person name="Neeno-Eckwall E.C."/>
            <person name="Glasner J.D."/>
            <person name="Perna N.T."/>
        </authorList>
    </citation>
    <scope>NUCLEOTIDE SEQUENCE [LARGE SCALE GENOMIC DNA]</scope>
    <source>
        <strain evidence="1 2">ATCC 33852</strain>
    </source>
</reference>
<dbReference type="eggNOG" id="COG4126">
    <property type="taxonomic scope" value="Bacteria"/>
</dbReference>
<sequence length="225" mass="24005">MRIACLHTAESNIAIFDAAADALGISPDQLTHHARPDLLAAAGQAGGLTPEIGQQTREILLSLAEGADLILLTCSTLGPAATEANALLDIPVWRVDRALAEQSMATAGKTRVLYAAKTTLGPTQRLFEQVEHHPQAEVEFEWVEGAWDNFLAGNIAGYLQRIAAQADVAFQQGVERVALAQASMTGAGNLTQFGTPLSSPICALREAIQFLRTPQTQQNSQSCLY</sequence>
<comment type="caution">
    <text evidence="1">The sequence shown here is derived from an EMBL/GenBank/DDBJ whole genome shotgun (WGS) entry which is preliminary data.</text>
</comment>
<evidence type="ECO:0000313" key="2">
    <source>
        <dbReference type="Proteomes" id="UP000028640"/>
    </source>
</evidence>
<keyword evidence="2" id="KW-1185">Reference proteome</keyword>
<dbReference type="EMBL" id="JMPJ01000027">
    <property type="protein sequence ID" value="KFC84394.1"/>
    <property type="molecule type" value="Genomic_DNA"/>
</dbReference>
<dbReference type="OrthoDB" id="6497321at2"/>
<dbReference type="AlphaFoldDB" id="A0A085GKZ9"/>
<dbReference type="InterPro" id="IPR015942">
    <property type="entry name" value="Asp/Glu/hydantoin_racemase"/>
</dbReference>
<evidence type="ECO:0000313" key="1">
    <source>
        <dbReference type="EMBL" id="KFC84394.1"/>
    </source>
</evidence>
<dbReference type="GO" id="GO:0047661">
    <property type="term" value="F:amino-acid racemase activity"/>
    <property type="evidence" value="ECO:0007669"/>
    <property type="project" value="InterPro"/>
</dbReference>
<organism evidence="1 2">
    <name type="scientific">Ewingella americana (strain ATCC 33852 / DSM 4580 / CCUG 14506 / JCM 5911 / LMG 7869 / NCTC 12157 / CDC 1468-78)</name>
    <dbReference type="NCBI Taxonomy" id="910964"/>
    <lineage>
        <taxon>Bacteria</taxon>
        <taxon>Pseudomonadati</taxon>
        <taxon>Pseudomonadota</taxon>
        <taxon>Gammaproteobacteria</taxon>
        <taxon>Enterobacterales</taxon>
        <taxon>Yersiniaceae</taxon>
        <taxon>Ewingella</taxon>
    </lineage>
</organism>
<dbReference type="Pfam" id="PF01177">
    <property type="entry name" value="Asp_Glu_race"/>
    <property type="match status" value="1"/>
</dbReference>
<dbReference type="RefSeq" id="WP_034788705.1">
    <property type="nucleotide sequence ID" value="NZ_JMPJ01000027.1"/>
</dbReference>
<dbReference type="STRING" id="910964.GEAM_0864"/>
<name>A0A085GKZ9_EWIA3</name>
<proteinExistence type="predicted"/>